<dbReference type="PANTHER" id="PTHR45920:SF3">
    <property type="entry name" value="FH1_FH2 DOMAIN-CONTAINING PROTEIN 3"/>
    <property type="match status" value="1"/>
</dbReference>
<feature type="compositionally biased region" description="Polar residues" evidence="2">
    <location>
        <begin position="572"/>
        <end position="587"/>
    </location>
</feature>
<dbReference type="SMART" id="SM00498">
    <property type="entry name" value="FH2"/>
    <property type="match status" value="1"/>
</dbReference>
<dbReference type="Proteomes" id="UP000694915">
    <property type="component" value="Chromosome 18"/>
</dbReference>
<dbReference type="Pfam" id="PF02181">
    <property type="entry name" value="FH2"/>
    <property type="match status" value="1"/>
</dbReference>
<evidence type="ECO:0000259" key="3">
    <source>
        <dbReference type="PROSITE" id="PS51231"/>
    </source>
</evidence>
<keyword evidence="1" id="KW-0009">Actin-binding</keyword>
<dbReference type="InterPro" id="IPR011989">
    <property type="entry name" value="ARM-like"/>
</dbReference>
<sequence>MATLACRVQFLDDTDPFNSTNFPEPSRPPLFTFREDLALGTQLAGVHRLLRAPHKLDDCTLQLSHNGAYLDLEATLAEQRDELEGFQDDTGRGKKNSIILRTQLSVRVHACIEKLYNSSGRDLRRALFSLKQIFQDDKDLVHEFVMAEGLTCLIKVGAEADQNYQNYILRALGQIMLYVDGMNGVINHSETIQWLYTLVGSKFRLVVKTALKLLLVFVEYSESNAPLLIQAVSAVDTKRGIKPWSNIMEILEEKDGVDTELLVYAMTLVNKTLAGLPDQDTFYDVVDCLEELGIAAVSQRHLNKKGTDLDLLEQFNIYEVALRHEDGDETAEPPPSGHRDRRRASMCSGGSVGEHQGLDRRRSRRHSIQNIKSPLSAPTSPCSQSVPAFKPSQVRDLCEKDEEEEEEEEEPITEPNSEEEREDDAQCQGKDRYSNFSNNSFHSAGPSSGPSVSPSSASSFSSPQEARQHQESLAAERERRRQEREERLQRIEREERNRFNREYLDKREEQRQAREERYKYLEQLAAETQEKELRSRSVSRGRADLSLDLGLPAAPASSSPSSQSPSSADSQEALTVPTSPPTLQYPQVSDKDHEPELEAEAGQGADEASRDITSAHQGAESQEEPALELEPEERASLSEKERQNEEVNERDNCSASSISSSSSTLEREEKEGKLSEDRTTGLWSTSLQDVGVNGQCGDILTSKRFMLDMLYAHNRKSTDDEEKGDGEPGRPVQEVEAVASLATRISTLQANSQAPEESIKRVDIGCLDNRGSVKAFAEKFNSGDLGRGSPSPEAESQDKVPDTTPTQLKTESDYIWDQLMANPRELRIQDMDFTDLGEEDDIDVLDVDLGPREAPGPPPPPPPTFLGLPPPPPPPLLDTVPPPPVPGNLLASPVFSTPQGLGWSQVPRGQPAFTKKKKTIRLFWNEVRPFEWPNKNNRRCREFLWSKLEPIKVDTSRLEHLFESKSKELSVTKKTAADGKRQEIIVLDSKRSNAINIGLTVLPPPRTIKIAILNFDEYALNKEGIEKILTMIPTEEEKQKIQEAQLANPDVPLGSAEQFLLTLSSISELSARLHLWAFKMDYETTEKEVAEPLLDLKEGIEQLENNKTLGFILSTLLAIGNFLNGTNAKAFELSYLEKVPEVKDTVHKQSLLHHVCTMVVENFPDSSDLYSEIGAITRSAKVDFDQLQDNLCQMERRCKASWDHLKAIAKHEMKPVLKQRMSEFLKDCAERIIILKIVHRRIINRFHSFLLFMGHPPYAIREVNINKFCRIISEFALEYRTTRERVLQQKQKRANHRERNKTRGKMITDSGKFSGSSPATPSQPQGLSYAEDAAEHENMKAVLKTSSPAVEDATPVLGVRTRSRASRGSTSSWNMGTDESPAVTDDAADEIMDRIVKSATQVPSQRVVPRERKRSRANRKSLRRTLKSGLTPEEARALGLVGTSELQL</sequence>
<dbReference type="Pfam" id="PF24959">
    <property type="entry name" value="FH3_FHOD1-3"/>
    <property type="match status" value="1"/>
</dbReference>
<dbReference type="Gene3D" id="1.20.58.2220">
    <property type="entry name" value="Formin, FH2 domain"/>
    <property type="match status" value="1"/>
</dbReference>
<feature type="compositionally biased region" description="Pro residues" evidence="2">
    <location>
        <begin position="854"/>
        <end position="885"/>
    </location>
</feature>
<feature type="region of interest" description="Disordered" evidence="2">
    <location>
        <begin position="1400"/>
        <end position="1435"/>
    </location>
</feature>
<name>A0ABM1UBE8_MICOH</name>
<evidence type="ECO:0000313" key="6">
    <source>
        <dbReference type="Proteomes" id="UP000694915"/>
    </source>
</evidence>
<feature type="compositionally biased region" description="Acidic residues" evidence="2">
    <location>
        <begin position="399"/>
        <end position="425"/>
    </location>
</feature>
<feature type="compositionally biased region" description="Acidic residues" evidence="2">
    <location>
        <begin position="621"/>
        <end position="631"/>
    </location>
</feature>
<gene>
    <name evidence="7" type="primary">Fhod3</name>
</gene>
<evidence type="ECO:0000259" key="4">
    <source>
        <dbReference type="PROSITE" id="PS51232"/>
    </source>
</evidence>
<evidence type="ECO:0000256" key="1">
    <source>
        <dbReference type="ARBA" id="ARBA00023203"/>
    </source>
</evidence>
<feature type="compositionally biased region" description="Basic residues" evidence="2">
    <location>
        <begin position="1290"/>
        <end position="1304"/>
    </location>
</feature>
<feature type="compositionally biased region" description="Basic and acidic residues" evidence="2">
    <location>
        <begin position="632"/>
        <end position="652"/>
    </location>
</feature>
<dbReference type="InterPro" id="IPR014767">
    <property type="entry name" value="DAD_dom"/>
</dbReference>
<dbReference type="SUPFAM" id="SSF48371">
    <property type="entry name" value="ARM repeat"/>
    <property type="match status" value="1"/>
</dbReference>
<feature type="domain" description="DAD" evidence="3">
    <location>
        <begin position="1385"/>
        <end position="1417"/>
    </location>
</feature>
<dbReference type="SUPFAM" id="SSF101447">
    <property type="entry name" value="Formin homology 2 domain (FH2 domain)"/>
    <property type="match status" value="1"/>
</dbReference>
<dbReference type="InterPro" id="IPR041387">
    <property type="entry name" value="FHOD1_GBD_N"/>
</dbReference>
<dbReference type="GeneID" id="101996515"/>
<feature type="compositionally biased region" description="Basic residues" evidence="2">
    <location>
        <begin position="1411"/>
        <end position="1426"/>
    </location>
</feature>
<reference evidence="7" key="1">
    <citation type="submission" date="2025-08" db="UniProtKB">
        <authorList>
            <consortium name="RefSeq"/>
        </authorList>
    </citation>
    <scope>IDENTIFICATION</scope>
</reference>
<feature type="compositionally biased region" description="Low complexity" evidence="2">
    <location>
        <begin position="654"/>
        <end position="663"/>
    </location>
</feature>
<dbReference type="PROSITE" id="PS51232">
    <property type="entry name" value="GBD_FH3"/>
    <property type="match status" value="1"/>
</dbReference>
<dbReference type="Gene3D" id="1.25.10.10">
    <property type="entry name" value="Leucine-rich Repeat Variant"/>
    <property type="match status" value="1"/>
</dbReference>
<dbReference type="RefSeq" id="XP_026639310.1">
    <property type="nucleotide sequence ID" value="XM_026783509.1"/>
</dbReference>
<feature type="compositionally biased region" description="Polar residues" evidence="2">
    <location>
        <begin position="1311"/>
        <end position="1326"/>
    </location>
</feature>
<feature type="region of interest" description="Disordered" evidence="2">
    <location>
        <begin position="1360"/>
        <end position="1382"/>
    </location>
</feature>
<feature type="compositionally biased region" description="Basic and acidic residues" evidence="2">
    <location>
        <begin position="665"/>
        <end position="679"/>
    </location>
</feature>
<dbReference type="InterPro" id="IPR042201">
    <property type="entry name" value="FH2_Formin_sf"/>
</dbReference>
<feature type="compositionally biased region" description="Polar residues" evidence="2">
    <location>
        <begin position="368"/>
        <end position="386"/>
    </location>
</feature>
<proteinExistence type="predicted"/>
<feature type="region of interest" description="Disordered" evidence="2">
    <location>
        <begin position="847"/>
        <end position="885"/>
    </location>
</feature>
<dbReference type="PROSITE" id="PS51231">
    <property type="entry name" value="DAD"/>
    <property type="match status" value="1"/>
</dbReference>
<feature type="compositionally biased region" description="Low complexity" evidence="2">
    <location>
        <begin position="546"/>
        <end position="570"/>
    </location>
</feature>
<accession>A0ABM1UBE8</accession>
<dbReference type="InterPro" id="IPR015425">
    <property type="entry name" value="FH2_Formin"/>
</dbReference>
<dbReference type="PROSITE" id="PS51444">
    <property type="entry name" value="FH2"/>
    <property type="match status" value="1"/>
</dbReference>
<dbReference type="Pfam" id="PF18382">
    <property type="entry name" value="Formin_GBD_N"/>
    <property type="match status" value="1"/>
</dbReference>
<feature type="compositionally biased region" description="Low complexity" evidence="2">
    <location>
        <begin position="443"/>
        <end position="463"/>
    </location>
</feature>
<feature type="region of interest" description="Disordered" evidence="2">
    <location>
        <begin position="526"/>
        <end position="689"/>
    </location>
</feature>
<feature type="compositionally biased region" description="Basic and acidic residues" evidence="2">
    <location>
        <begin position="466"/>
        <end position="513"/>
    </location>
</feature>
<feature type="compositionally biased region" description="Basic and acidic residues" evidence="2">
    <location>
        <begin position="528"/>
        <end position="545"/>
    </location>
</feature>
<protein>
    <submittedName>
        <fullName evidence="7">FH1/FH2 domain-containing protein 3 isoform X5</fullName>
    </submittedName>
</protein>
<dbReference type="PANTHER" id="PTHR45920">
    <property type="entry name" value="FORMIN HOMOLOGY 2 DOMAIN CONTAINING, ISOFORM I"/>
    <property type="match status" value="1"/>
</dbReference>
<dbReference type="InterPro" id="IPR016024">
    <property type="entry name" value="ARM-type_fold"/>
</dbReference>
<feature type="domain" description="GBD/FH3" evidence="4">
    <location>
        <begin position="18"/>
        <end position="405"/>
    </location>
</feature>
<evidence type="ECO:0000313" key="7">
    <source>
        <dbReference type="RefSeq" id="XP_026639310.1"/>
    </source>
</evidence>
<dbReference type="InterPro" id="IPR014768">
    <property type="entry name" value="GBD/FH3_dom"/>
</dbReference>
<keyword evidence="6" id="KW-1185">Reference proteome</keyword>
<feature type="region of interest" description="Disordered" evidence="2">
    <location>
        <begin position="324"/>
        <end position="513"/>
    </location>
</feature>
<evidence type="ECO:0000259" key="5">
    <source>
        <dbReference type="PROSITE" id="PS51444"/>
    </source>
</evidence>
<dbReference type="InterPro" id="IPR056771">
    <property type="entry name" value="FH3_FHOD1-3-like"/>
</dbReference>
<feature type="domain" description="FH2" evidence="5">
    <location>
        <begin position="909"/>
        <end position="1305"/>
    </location>
</feature>
<organism evidence="6 7">
    <name type="scientific">Microtus ochrogaster</name>
    <name type="common">Prairie vole</name>
    <dbReference type="NCBI Taxonomy" id="79684"/>
    <lineage>
        <taxon>Eukaryota</taxon>
        <taxon>Metazoa</taxon>
        <taxon>Chordata</taxon>
        <taxon>Craniata</taxon>
        <taxon>Vertebrata</taxon>
        <taxon>Euteleostomi</taxon>
        <taxon>Mammalia</taxon>
        <taxon>Eutheria</taxon>
        <taxon>Euarchontoglires</taxon>
        <taxon>Glires</taxon>
        <taxon>Rodentia</taxon>
        <taxon>Myomorpha</taxon>
        <taxon>Muroidea</taxon>
        <taxon>Cricetidae</taxon>
        <taxon>Arvicolinae</taxon>
        <taxon>Microtus</taxon>
    </lineage>
</organism>
<evidence type="ECO:0000256" key="2">
    <source>
        <dbReference type="SAM" id="MobiDB-lite"/>
    </source>
</evidence>
<feature type="region of interest" description="Disordered" evidence="2">
    <location>
        <begin position="780"/>
        <end position="813"/>
    </location>
</feature>
<feature type="region of interest" description="Disordered" evidence="2">
    <location>
        <begin position="1288"/>
        <end position="1331"/>
    </location>
</feature>